<evidence type="ECO:0000313" key="8">
    <source>
        <dbReference type="EMBL" id="KAJ8499466.1"/>
    </source>
</evidence>
<dbReference type="GO" id="GO:0004674">
    <property type="term" value="F:protein serine/threonine kinase activity"/>
    <property type="evidence" value="ECO:0007669"/>
    <property type="project" value="UniProtKB-KW"/>
</dbReference>
<keyword evidence="9" id="KW-1185">Reference proteome</keyword>
<reference evidence="8 9" key="1">
    <citation type="submission" date="2022-12" db="EMBL/GenBank/DDBJ databases">
        <title>Chromosome-scale assembly of the Ensete ventricosum genome.</title>
        <authorList>
            <person name="Dussert Y."/>
            <person name="Stocks J."/>
            <person name="Wendawek A."/>
            <person name="Woldeyes F."/>
            <person name="Nichols R.A."/>
            <person name="Borrell J.S."/>
        </authorList>
    </citation>
    <scope>NUCLEOTIDE SEQUENCE [LARGE SCALE GENOMIC DNA]</scope>
    <source>
        <strain evidence="9">cv. Maze</strain>
        <tissue evidence="8">Seeds</tissue>
    </source>
</reference>
<dbReference type="AlphaFoldDB" id="A0AAV8RJV4"/>
<evidence type="ECO:0000256" key="5">
    <source>
        <dbReference type="ARBA" id="ARBA00022989"/>
    </source>
</evidence>
<keyword evidence="3" id="KW-0812">Transmembrane</keyword>
<name>A0AAV8RJV4_ENSVE</name>
<dbReference type="Proteomes" id="UP001222027">
    <property type="component" value="Unassembled WGS sequence"/>
</dbReference>
<proteinExistence type="predicted"/>
<evidence type="ECO:0000256" key="3">
    <source>
        <dbReference type="ARBA" id="ARBA00022692"/>
    </source>
</evidence>
<comment type="caution">
    <text evidence="8">The sequence shown here is derived from an EMBL/GenBank/DDBJ whole genome shotgun (WGS) entry which is preliminary data.</text>
</comment>
<gene>
    <name evidence="8" type="ORF">OPV22_010018</name>
</gene>
<evidence type="ECO:0000256" key="7">
    <source>
        <dbReference type="ARBA" id="ARBA00023180"/>
    </source>
</evidence>
<dbReference type="GO" id="GO:0016020">
    <property type="term" value="C:membrane"/>
    <property type="evidence" value="ECO:0007669"/>
    <property type="project" value="UniProtKB-SubCell"/>
</dbReference>
<organism evidence="8 9">
    <name type="scientific">Ensete ventricosum</name>
    <name type="common">Abyssinian banana</name>
    <name type="synonym">Musa ensete</name>
    <dbReference type="NCBI Taxonomy" id="4639"/>
    <lineage>
        <taxon>Eukaryota</taxon>
        <taxon>Viridiplantae</taxon>
        <taxon>Streptophyta</taxon>
        <taxon>Embryophyta</taxon>
        <taxon>Tracheophyta</taxon>
        <taxon>Spermatophyta</taxon>
        <taxon>Magnoliopsida</taxon>
        <taxon>Liliopsida</taxon>
        <taxon>Zingiberales</taxon>
        <taxon>Musaceae</taxon>
        <taxon>Ensete</taxon>
    </lineage>
</organism>
<evidence type="ECO:0000256" key="2">
    <source>
        <dbReference type="ARBA" id="ARBA00022527"/>
    </source>
</evidence>
<dbReference type="InterPro" id="IPR045874">
    <property type="entry name" value="LRK10/LRL21-25-like"/>
</dbReference>
<keyword evidence="2" id="KW-0418">Kinase</keyword>
<keyword evidence="7" id="KW-0325">Glycoprotein</keyword>
<evidence type="ECO:0000313" key="9">
    <source>
        <dbReference type="Proteomes" id="UP001222027"/>
    </source>
</evidence>
<dbReference type="EMBL" id="JAQQAF010000003">
    <property type="protein sequence ID" value="KAJ8499466.1"/>
    <property type="molecule type" value="Genomic_DNA"/>
</dbReference>
<dbReference type="Gene3D" id="1.10.510.10">
    <property type="entry name" value="Transferase(Phosphotransferase) domain 1"/>
    <property type="match status" value="1"/>
</dbReference>
<keyword evidence="4" id="KW-0732">Signal</keyword>
<dbReference type="PANTHER" id="PTHR27009">
    <property type="entry name" value="RUST RESISTANCE KINASE LR10-RELATED"/>
    <property type="match status" value="1"/>
</dbReference>
<protein>
    <recommendedName>
        <fullName evidence="10">Serine-threonine/tyrosine-protein kinase catalytic domain-containing protein</fullName>
    </recommendedName>
</protein>
<keyword evidence="2" id="KW-0808">Transferase</keyword>
<accession>A0AAV8RJV4</accession>
<evidence type="ECO:0000256" key="6">
    <source>
        <dbReference type="ARBA" id="ARBA00023136"/>
    </source>
</evidence>
<sequence>MVDGRRNVRLVGGGVASQRKWSYFPRIVSEKVRQGRMIEVVDGRLKSGVEPPAKREVQTLVHMALWCIQEKAEARPSMARMVDMLEGRITVDEASLQTEMIISRILASDEPNVLEEGAASGRRATVAAVIIVLGLDSQLSTSYSLDM</sequence>
<keyword evidence="5" id="KW-1133">Transmembrane helix</keyword>
<keyword evidence="2" id="KW-0723">Serine/threonine-protein kinase</keyword>
<evidence type="ECO:0000256" key="1">
    <source>
        <dbReference type="ARBA" id="ARBA00004479"/>
    </source>
</evidence>
<comment type="subcellular location">
    <subcellularLocation>
        <location evidence="1">Membrane</location>
        <topology evidence="1">Single-pass type I membrane protein</topology>
    </subcellularLocation>
</comment>
<evidence type="ECO:0000256" key="4">
    <source>
        <dbReference type="ARBA" id="ARBA00022729"/>
    </source>
</evidence>
<evidence type="ECO:0008006" key="10">
    <source>
        <dbReference type="Google" id="ProtNLM"/>
    </source>
</evidence>
<keyword evidence="6" id="KW-0472">Membrane</keyword>